<gene>
    <name evidence="1" type="ORF">M9H77_29890</name>
</gene>
<organism evidence="1 2">
    <name type="scientific">Catharanthus roseus</name>
    <name type="common">Madagascar periwinkle</name>
    <name type="synonym">Vinca rosea</name>
    <dbReference type="NCBI Taxonomy" id="4058"/>
    <lineage>
        <taxon>Eukaryota</taxon>
        <taxon>Viridiplantae</taxon>
        <taxon>Streptophyta</taxon>
        <taxon>Embryophyta</taxon>
        <taxon>Tracheophyta</taxon>
        <taxon>Spermatophyta</taxon>
        <taxon>Magnoliopsida</taxon>
        <taxon>eudicotyledons</taxon>
        <taxon>Gunneridae</taxon>
        <taxon>Pentapetalae</taxon>
        <taxon>asterids</taxon>
        <taxon>lamiids</taxon>
        <taxon>Gentianales</taxon>
        <taxon>Apocynaceae</taxon>
        <taxon>Rauvolfioideae</taxon>
        <taxon>Vinceae</taxon>
        <taxon>Catharanthinae</taxon>
        <taxon>Catharanthus</taxon>
    </lineage>
</organism>
<reference evidence="2" key="1">
    <citation type="journal article" date="2023" name="Nat. Plants">
        <title>Single-cell RNA sequencing provides a high-resolution roadmap for understanding the multicellular compartmentation of specialized metabolism.</title>
        <authorList>
            <person name="Sun S."/>
            <person name="Shen X."/>
            <person name="Li Y."/>
            <person name="Li Y."/>
            <person name="Wang S."/>
            <person name="Li R."/>
            <person name="Zhang H."/>
            <person name="Shen G."/>
            <person name="Guo B."/>
            <person name="Wei J."/>
            <person name="Xu J."/>
            <person name="St-Pierre B."/>
            <person name="Chen S."/>
            <person name="Sun C."/>
        </authorList>
    </citation>
    <scope>NUCLEOTIDE SEQUENCE [LARGE SCALE GENOMIC DNA]</scope>
</reference>
<accession>A0ACB9ZZX6</accession>
<sequence>MAFRYGSVKLARKRNTERKTRFLLFDLDWGHRRWDCLGSHLSMLLAEERGETKMRLEMQWGLIDNAKGVWERNRVFKGEELEVGRRGRILESRQCGHHRTGSCCRCHLDA</sequence>
<proteinExistence type="predicted"/>
<dbReference type="Proteomes" id="UP001060085">
    <property type="component" value="Linkage Group LG07"/>
</dbReference>
<name>A0ACB9ZZX6_CATRO</name>
<evidence type="ECO:0000313" key="1">
    <source>
        <dbReference type="EMBL" id="KAI5652703.1"/>
    </source>
</evidence>
<dbReference type="EMBL" id="CM044707">
    <property type="protein sequence ID" value="KAI5652703.1"/>
    <property type="molecule type" value="Genomic_DNA"/>
</dbReference>
<comment type="caution">
    <text evidence="1">The sequence shown here is derived from an EMBL/GenBank/DDBJ whole genome shotgun (WGS) entry which is preliminary data.</text>
</comment>
<protein>
    <submittedName>
        <fullName evidence="1">Uncharacterized protein</fullName>
    </submittedName>
</protein>
<evidence type="ECO:0000313" key="2">
    <source>
        <dbReference type="Proteomes" id="UP001060085"/>
    </source>
</evidence>
<keyword evidence="2" id="KW-1185">Reference proteome</keyword>